<feature type="non-terminal residue" evidence="2">
    <location>
        <position position="1"/>
    </location>
</feature>
<dbReference type="EMBL" id="UINC01142988">
    <property type="protein sequence ID" value="SVD31653.1"/>
    <property type="molecule type" value="Genomic_DNA"/>
</dbReference>
<accession>A0A382UBN0</accession>
<organism evidence="2">
    <name type="scientific">marine metagenome</name>
    <dbReference type="NCBI Taxonomy" id="408172"/>
    <lineage>
        <taxon>unclassified sequences</taxon>
        <taxon>metagenomes</taxon>
        <taxon>ecological metagenomes</taxon>
    </lineage>
</organism>
<dbReference type="PROSITE" id="PS50022">
    <property type="entry name" value="FA58C_3"/>
    <property type="match status" value="1"/>
</dbReference>
<dbReference type="InterPro" id="IPR000421">
    <property type="entry name" value="FA58C"/>
</dbReference>
<evidence type="ECO:0000259" key="1">
    <source>
        <dbReference type="PROSITE" id="PS50022"/>
    </source>
</evidence>
<reference evidence="2" key="1">
    <citation type="submission" date="2018-05" db="EMBL/GenBank/DDBJ databases">
        <authorList>
            <person name="Lanie J.A."/>
            <person name="Ng W.-L."/>
            <person name="Kazmierczak K.M."/>
            <person name="Andrzejewski T.M."/>
            <person name="Davidsen T.M."/>
            <person name="Wayne K.J."/>
            <person name="Tettelin H."/>
            <person name="Glass J.I."/>
            <person name="Rusch D."/>
            <person name="Podicherti R."/>
            <person name="Tsui H.-C.T."/>
            <person name="Winkler M.E."/>
        </authorList>
    </citation>
    <scope>NUCLEOTIDE SEQUENCE</scope>
</reference>
<proteinExistence type="predicted"/>
<feature type="domain" description="F5/8 type C" evidence="1">
    <location>
        <begin position="1"/>
        <end position="114"/>
    </location>
</feature>
<name>A0A382UBN0_9ZZZZ</name>
<protein>
    <recommendedName>
        <fullName evidence="1">F5/8 type C domain-containing protein</fullName>
    </recommendedName>
</protein>
<dbReference type="Gene3D" id="2.60.120.260">
    <property type="entry name" value="Galactose-binding domain-like"/>
    <property type="match status" value="1"/>
</dbReference>
<feature type="non-terminal residue" evidence="2">
    <location>
        <position position="270"/>
    </location>
</feature>
<dbReference type="InterPro" id="IPR008979">
    <property type="entry name" value="Galactose-bd-like_sf"/>
</dbReference>
<dbReference type="AlphaFoldDB" id="A0A382UBN0"/>
<sequence length="270" mass="29952">VVSVANGRLLVDGSIPRGWRVGAEPRRSYDTWSEITLDLGASYPVDFVRIVGGVGARRGFSFKFYELLTSDGSLAPDGTLIWDKHFSGLPGDINHLTGLADHHFPAVPARFVRIAWLIWDAACADFYSSQGQNTKWICFASGSSQEIQVFGEGFPRSVGLTSSLIDLGEQKNLNTVEWRSQTPLGTRVEVRSRTGSDVVEEYVYQNKNGKEVTKRQWERLIPSFRGPIDPLRIAGGDWSPWSAAYPSSGARFLSPSPRRYLELNARLISA</sequence>
<evidence type="ECO:0000313" key="2">
    <source>
        <dbReference type="EMBL" id="SVD31653.1"/>
    </source>
</evidence>
<dbReference type="SUPFAM" id="SSF49785">
    <property type="entry name" value="Galactose-binding domain-like"/>
    <property type="match status" value="1"/>
</dbReference>
<gene>
    <name evidence="2" type="ORF">METZ01_LOCUS384507</name>
</gene>